<dbReference type="Pfam" id="PF05368">
    <property type="entry name" value="NmrA"/>
    <property type="match status" value="1"/>
</dbReference>
<gene>
    <name evidence="4" type="ORF">FGLOB1_3987</name>
</gene>
<evidence type="ECO:0000256" key="2">
    <source>
        <dbReference type="ARBA" id="ARBA00023002"/>
    </source>
</evidence>
<dbReference type="Gene3D" id="3.40.50.720">
    <property type="entry name" value="NAD(P)-binding Rossmann-like Domain"/>
    <property type="match status" value="1"/>
</dbReference>
<protein>
    <submittedName>
        <fullName evidence="4">Isoflavone reductase family</fullName>
    </submittedName>
</protein>
<keyword evidence="2" id="KW-0560">Oxidoreductase</keyword>
<dbReference type="PANTHER" id="PTHR47706:SF9">
    <property type="entry name" value="NMRA-LIKE DOMAIN-CONTAINING PROTEIN-RELATED"/>
    <property type="match status" value="1"/>
</dbReference>
<evidence type="ECO:0000313" key="4">
    <source>
        <dbReference type="EMBL" id="KAF5713560.1"/>
    </source>
</evidence>
<feature type="domain" description="NmrA-like" evidence="3">
    <location>
        <begin position="3"/>
        <end position="256"/>
    </location>
</feature>
<name>A0A8H5YLR5_9HYPO</name>
<proteinExistence type="predicted"/>
<organism evidence="4 5">
    <name type="scientific">Fusarium globosum</name>
    <dbReference type="NCBI Taxonomy" id="78864"/>
    <lineage>
        <taxon>Eukaryota</taxon>
        <taxon>Fungi</taxon>
        <taxon>Dikarya</taxon>
        <taxon>Ascomycota</taxon>
        <taxon>Pezizomycotina</taxon>
        <taxon>Sordariomycetes</taxon>
        <taxon>Hypocreomycetidae</taxon>
        <taxon>Hypocreales</taxon>
        <taxon>Nectriaceae</taxon>
        <taxon>Fusarium</taxon>
        <taxon>Fusarium fujikuroi species complex</taxon>
    </lineage>
</organism>
<dbReference type="InterPro" id="IPR051609">
    <property type="entry name" value="NmrA/Isoflavone_reductase-like"/>
</dbReference>
<keyword evidence="5" id="KW-1185">Reference proteome</keyword>
<comment type="caution">
    <text evidence="4">The sequence shown here is derived from an EMBL/GenBank/DDBJ whole genome shotgun (WGS) entry which is preliminary data.</text>
</comment>
<dbReference type="InterPro" id="IPR036291">
    <property type="entry name" value="NAD(P)-bd_dom_sf"/>
</dbReference>
<evidence type="ECO:0000313" key="5">
    <source>
        <dbReference type="Proteomes" id="UP000532311"/>
    </source>
</evidence>
<reference evidence="4 5" key="1">
    <citation type="submission" date="2020-05" db="EMBL/GenBank/DDBJ databases">
        <title>Identification and distribution of gene clusters putatively required for synthesis of sphingolipid metabolism inhibitors in phylogenetically diverse species of the filamentous fungus Fusarium.</title>
        <authorList>
            <person name="Kim H.-S."/>
            <person name="Busman M."/>
            <person name="Brown D.W."/>
            <person name="Divon H."/>
            <person name="Uhlig S."/>
            <person name="Proctor R.H."/>
        </authorList>
    </citation>
    <scope>NUCLEOTIDE SEQUENCE [LARGE SCALE GENOMIC DNA]</scope>
    <source>
        <strain evidence="4 5">NRRL 26131</strain>
    </source>
</reference>
<dbReference type="SUPFAM" id="SSF51735">
    <property type="entry name" value="NAD(P)-binding Rossmann-fold domains"/>
    <property type="match status" value="1"/>
</dbReference>
<accession>A0A8H5YLR5</accession>
<evidence type="ECO:0000259" key="3">
    <source>
        <dbReference type="Pfam" id="PF05368"/>
    </source>
</evidence>
<dbReference type="Gene3D" id="3.90.25.10">
    <property type="entry name" value="UDP-galactose 4-epimerase, domain 1"/>
    <property type="match status" value="1"/>
</dbReference>
<dbReference type="PANTHER" id="PTHR47706">
    <property type="entry name" value="NMRA-LIKE FAMILY PROTEIN"/>
    <property type="match status" value="1"/>
</dbReference>
<dbReference type="InterPro" id="IPR008030">
    <property type="entry name" value="NmrA-like"/>
</dbReference>
<dbReference type="EMBL" id="JAAQPF010000146">
    <property type="protein sequence ID" value="KAF5713560.1"/>
    <property type="molecule type" value="Genomic_DNA"/>
</dbReference>
<dbReference type="AlphaFoldDB" id="A0A8H5YLR5"/>
<evidence type="ECO:0000256" key="1">
    <source>
        <dbReference type="ARBA" id="ARBA00022857"/>
    </source>
</evidence>
<sequence>MPKTTVALFGANGTLGNRILHTLIAYPERPFNLVAFIRPESSLKIHHWVSNLTVYRVDLTLIDADSLSSMLAGVDVVVSAVGSAVLPYQHVIQDAAAKADVRRFYPSSFGMPQVVRFEAQDFSMINSTWDLKMKTLEAALKHPAICEGRMTYTVINNSECFDAAGETIFCPWLDTQAEEYNMIAVGDSAAKMDYISVLDVAAYLVESIQHPEVSENQILFFQGYITNFEEVAQLLRKHSGKTVTINLLDWQSAERIIRNPNSASSRFPGKSKFSLDFIIALRHVQGQGRLWMPKGQTHNHLFPNIKIHSVDERFSELLKSS</sequence>
<keyword evidence="1" id="KW-0521">NADP</keyword>
<dbReference type="Proteomes" id="UP000532311">
    <property type="component" value="Unassembled WGS sequence"/>
</dbReference>
<dbReference type="GO" id="GO:0016491">
    <property type="term" value="F:oxidoreductase activity"/>
    <property type="evidence" value="ECO:0007669"/>
    <property type="project" value="UniProtKB-KW"/>
</dbReference>